<evidence type="ECO:0000256" key="1">
    <source>
        <dbReference type="SAM" id="MobiDB-lite"/>
    </source>
</evidence>
<protein>
    <submittedName>
        <fullName evidence="2">Hypothethical protein</fullName>
    </submittedName>
</protein>
<dbReference type="KEGG" id="rsl:RPSI07_p0020"/>
<reference evidence="2" key="2">
    <citation type="submission" date="2010-02" db="EMBL/GenBank/DDBJ databases">
        <authorList>
            <person name="Genoscope - CEA"/>
        </authorList>
    </citation>
    <scope>NUCLEOTIDE SEQUENCE</scope>
    <source>
        <strain evidence="2">PSI07</strain>
        <plasmid evidence="2">pRSI13</plasmid>
    </source>
</reference>
<proteinExistence type="predicted"/>
<reference evidence="2" key="1">
    <citation type="journal article" date="2010" name="BMC Genomics">
        <title>Genomes of three tomato pathogens within the Ralstonia solanacearum species complex reveal significant evolutionary divergence.</title>
        <authorList>
            <person name="Remenant B."/>
            <person name="Coupat-Goutaland B."/>
            <person name="Guidot A."/>
            <person name="Cellier G."/>
            <person name="Wicker E."/>
            <person name="Allen C."/>
            <person name="Fegan M."/>
            <person name="Pruvost O."/>
            <person name="Elbaz M."/>
            <person name="Calteau A."/>
            <person name="Salvignol G."/>
            <person name="Mornico D."/>
            <person name="Mangenot S."/>
            <person name="Barbe V."/>
            <person name="Medigue C."/>
            <person name="Prior P."/>
        </authorList>
    </citation>
    <scope>NUCLEOTIDE SEQUENCE [LARGE SCALE GENOMIC DNA]</scope>
    <source>
        <strain evidence="2">PSI07</strain>
        <plasmid evidence="2">pRSI13</plasmid>
    </source>
</reference>
<accession>D8MYE1</accession>
<sequence length="81" mass="8915">MRATRDALSQINGSKAASKRRGKSGQGAIYYEWSAWGASRSKKRAHEALCRPELASRDRGCFVCCTYPPTDSPSTEKHHGS</sequence>
<evidence type="ECO:0000313" key="2">
    <source>
        <dbReference type="EMBL" id="CBJ34357.1"/>
    </source>
</evidence>
<dbReference type="EMBL" id="FP885890">
    <property type="protein sequence ID" value="CBJ34357.1"/>
    <property type="molecule type" value="Genomic_DNA"/>
</dbReference>
<feature type="region of interest" description="Disordered" evidence="1">
    <location>
        <begin position="1"/>
        <end position="25"/>
    </location>
</feature>
<keyword evidence="2" id="KW-0614">Plasmid</keyword>
<name>D8MYE1_RALSL</name>
<dbReference type="AlphaFoldDB" id="D8MYE1"/>
<organism evidence="2">
    <name type="scientific">Ralstonia solanacearum PSI07</name>
    <dbReference type="NCBI Taxonomy" id="859657"/>
    <lineage>
        <taxon>Bacteria</taxon>
        <taxon>Pseudomonadati</taxon>
        <taxon>Pseudomonadota</taxon>
        <taxon>Betaproteobacteria</taxon>
        <taxon>Burkholderiales</taxon>
        <taxon>Burkholderiaceae</taxon>
        <taxon>Ralstonia</taxon>
        <taxon>Ralstonia solanacearum species complex</taxon>
    </lineage>
</organism>
<geneLocation type="plasmid" evidence="2">
    <name>pRSI13</name>
</geneLocation>
<gene>
    <name evidence="2" type="ORF">RPSI07_p0020</name>
</gene>